<dbReference type="GO" id="GO:0008270">
    <property type="term" value="F:zinc ion binding"/>
    <property type="evidence" value="ECO:0007669"/>
    <property type="project" value="UniProtKB-KW"/>
</dbReference>
<dbReference type="InterPro" id="IPR013087">
    <property type="entry name" value="Znf_C2H2_type"/>
</dbReference>
<dbReference type="GO" id="GO:0000978">
    <property type="term" value="F:RNA polymerase II cis-regulatory region sequence-specific DNA binding"/>
    <property type="evidence" value="ECO:0007669"/>
    <property type="project" value="TreeGrafter"/>
</dbReference>
<keyword evidence="2" id="KW-0677">Repeat</keyword>
<dbReference type="GO" id="GO:0000981">
    <property type="term" value="F:DNA-binding transcription factor activity, RNA polymerase II-specific"/>
    <property type="evidence" value="ECO:0007669"/>
    <property type="project" value="UniProtKB-ARBA"/>
</dbReference>
<organism evidence="9 10">
    <name type="scientific">Sphaerosporella brunnea</name>
    <dbReference type="NCBI Taxonomy" id="1250544"/>
    <lineage>
        <taxon>Eukaryota</taxon>
        <taxon>Fungi</taxon>
        <taxon>Dikarya</taxon>
        <taxon>Ascomycota</taxon>
        <taxon>Pezizomycotina</taxon>
        <taxon>Pezizomycetes</taxon>
        <taxon>Pezizales</taxon>
        <taxon>Pyronemataceae</taxon>
        <taxon>Sphaerosporella</taxon>
    </lineage>
</organism>
<keyword evidence="4" id="KW-0862">Zinc</keyword>
<accession>A0A5J5EZF8</accession>
<dbReference type="Proteomes" id="UP000326924">
    <property type="component" value="Unassembled WGS sequence"/>
</dbReference>
<evidence type="ECO:0000259" key="8">
    <source>
        <dbReference type="PROSITE" id="PS50157"/>
    </source>
</evidence>
<dbReference type="PANTHER" id="PTHR14003:SF19">
    <property type="entry name" value="YY2 TRANSCRIPTION FACTOR"/>
    <property type="match status" value="1"/>
</dbReference>
<feature type="domain" description="C2H2-type" evidence="8">
    <location>
        <begin position="157"/>
        <end position="183"/>
    </location>
</feature>
<gene>
    <name evidence="9" type="ORF">FN846DRAFT_945248</name>
</gene>
<name>A0A5J5EZF8_9PEZI</name>
<dbReference type="FunFam" id="3.30.160.60:FF:000072">
    <property type="entry name" value="zinc finger protein 143 isoform X1"/>
    <property type="match status" value="1"/>
</dbReference>
<evidence type="ECO:0000256" key="1">
    <source>
        <dbReference type="ARBA" id="ARBA00022723"/>
    </source>
</evidence>
<keyword evidence="1" id="KW-0479">Metal-binding</keyword>
<dbReference type="InterPro" id="IPR036236">
    <property type="entry name" value="Znf_C2H2_sf"/>
</dbReference>
<feature type="domain" description="C2H2-type" evidence="8">
    <location>
        <begin position="184"/>
        <end position="213"/>
    </location>
</feature>
<dbReference type="InParanoid" id="A0A5J5EZF8"/>
<evidence type="ECO:0000256" key="5">
    <source>
        <dbReference type="ARBA" id="ARBA00044085"/>
    </source>
</evidence>
<sequence length="306" mass="32386">MDNHWAVTTSSGRRVSLLCEENSDYAISPYAGPSSSLTPPPSPDYRRPYPPFRTDSISSACSSTSSLATVSSQGLYSPQTPPNMSLPSLEKLLPVPETVIFNKYGPELGSPVLTSGTAMSVDGSLSPTSTHATTASSPPSPKTTVAAPAVKRSSRRYTCQCGKSFTTSGHLARHTRIHTGEKNYVCPEAGCAARFSRQDNCMQHYRTHQSGSGSKRAARKRRISADAASAQRSTEPAVSETVMRQPPSIPPSAAAMSAPLSASQLLPLEHASHCYSTQYISPNYFEAFGSDGGLAALANVACSGYS</sequence>
<keyword evidence="10" id="KW-1185">Reference proteome</keyword>
<feature type="compositionally biased region" description="Low complexity" evidence="7">
    <location>
        <begin position="126"/>
        <end position="148"/>
    </location>
</feature>
<comment type="caution">
    <text evidence="9">The sequence shown here is derived from an EMBL/GenBank/DDBJ whole genome shotgun (WGS) entry which is preliminary data.</text>
</comment>
<feature type="region of interest" description="Disordered" evidence="7">
    <location>
        <begin position="26"/>
        <end position="58"/>
    </location>
</feature>
<dbReference type="Gene3D" id="3.30.160.60">
    <property type="entry name" value="Classic Zinc Finger"/>
    <property type="match status" value="2"/>
</dbReference>
<dbReference type="GO" id="GO:0000785">
    <property type="term" value="C:chromatin"/>
    <property type="evidence" value="ECO:0007669"/>
    <property type="project" value="TreeGrafter"/>
</dbReference>
<evidence type="ECO:0000256" key="6">
    <source>
        <dbReference type="PROSITE-ProRule" id="PRU00042"/>
    </source>
</evidence>
<evidence type="ECO:0000313" key="10">
    <source>
        <dbReference type="Proteomes" id="UP000326924"/>
    </source>
</evidence>
<dbReference type="PANTHER" id="PTHR14003">
    <property type="entry name" value="TRANSCRIPTIONAL REPRESSOR PROTEIN YY"/>
    <property type="match status" value="1"/>
</dbReference>
<feature type="region of interest" description="Disordered" evidence="7">
    <location>
        <begin position="205"/>
        <end position="255"/>
    </location>
</feature>
<dbReference type="SMART" id="SM00355">
    <property type="entry name" value="ZnF_C2H2"/>
    <property type="match status" value="2"/>
</dbReference>
<proteinExistence type="predicted"/>
<dbReference type="SUPFAM" id="SSF57667">
    <property type="entry name" value="beta-beta-alpha zinc fingers"/>
    <property type="match status" value="1"/>
</dbReference>
<dbReference type="EMBL" id="VXIS01000068">
    <property type="protein sequence ID" value="KAA8908465.1"/>
    <property type="molecule type" value="Genomic_DNA"/>
</dbReference>
<evidence type="ECO:0000256" key="4">
    <source>
        <dbReference type="ARBA" id="ARBA00022833"/>
    </source>
</evidence>
<dbReference type="PROSITE" id="PS00028">
    <property type="entry name" value="ZINC_FINGER_C2H2_1"/>
    <property type="match status" value="1"/>
</dbReference>
<evidence type="ECO:0000256" key="7">
    <source>
        <dbReference type="SAM" id="MobiDB-lite"/>
    </source>
</evidence>
<reference evidence="9 10" key="1">
    <citation type="submission" date="2019-09" db="EMBL/GenBank/DDBJ databases">
        <title>Draft genome of the ectomycorrhizal ascomycete Sphaerosporella brunnea.</title>
        <authorList>
            <consortium name="DOE Joint Genome Institute"/>
            <person name="Benucci G.M."/>
            <person name="Marozzi G."/>
            <person name="Antonielli L."/>
            <person name="Sanchez S."/>
            <person name="Marco P."/>
            <person name="Wang X."/>
            <person name="Falini L.B."/>
            <person name="Barry K."/>
            <person name="Haridas S."/>
            <person name="Lipzen A."/>
            <person name="Labutti K."/>
            <person name="Grigoriev I.V."/>
            <person name="Murat C."/>
            <person name="Martin F."/>
            <person name="Albertini E."/>
            <person name="Donnini D."/>
            <person name="Bonito G."/>
        </authorList>
    </citation>
    <scope>NUCLEOTIDE SEQUENCE [LARGE SCALE GENOMIC DNA]</scope>
    <source>
        <strain evidence="9 10">Sb_GMNB300</strain>
    </source>
</reference>
<keyword evidence="3 6" id="KW-0863">Zinc-finger</keyword>
<dbReference type="AlphaFoldDB" id="A0A5J5EZF8"/>
<dbReference type="Pfam" id="PF00096">
    <property type="entry name" value="zf-C2H2"/>
    <property type="match status" value="1"/>
</dbReference>
<dbReference type="OrthoDB" id="6365676at2759"/>
<feature type="compositionally biased region" description="Pro residues" evidence="7">
    <location>
        <begin position="38"/>
        <end position="51"/>
    </location>
</feature>
<dbReference type="PROSITE" id="PS50157">
    <property type="entry name" value="ZINC_FINGER_C2H2_2"/>
    <property type="match status" value="2"/>
</dbReference>
<feature type="region of interest" description="Disordered" evidence="7">
    <location>
        <begin position="121"/>
        <end position="148"/>
    </location>
</feature>
<dbReference type="GO" id="GO:0005667">
    <property type="term" value="C:transcription regulator complex"/>
    <property type="evidence" value="ECO:0007669"/>
    <property type="project" value="TreeGrafter"/>
</dbReference>
<protein>
    <recommendedName>
        <fullName evidence="5">C2H2 type master regulator of conidiophore development brlA</fullName>
    </recommendedName>
</protein>
<evidence type="ECO:0000256" key="2">
    <source>
        <dbReference type="ARBA" id="ARBA00022737"/>
    </source>
</evidence>
<evidence type="ECO:0000256" key="3">
    <source>
        <dbReference type="ARBA" id="ARBA00022771"/>
    </source>
</evidence>
<evidence type="ECO:0000313" key="9">
    <source>
        <dbReference type="EMBL" id="KAA8908465.1"/>
    </source>
</evidence>